<feature type="transmembrane region" description="Helical" evidence="1">
    <location>
        <begin position="91"/>
        <end position="110"/>
    </location>
</feature>
<keyword evidence="1" id="KW-0472">Membrane</keyword>
<dbReference type="RefSeq" id="WP_031558042.1">
    <property type="nucleotide sequence ID" value="NZ_FMXR01000004.1"/>
</dbReference>
<feature type="transmembrane region" description="Helical" evidence="1">
    <location>
        <begin position="60"/>
        <end position="79"/>
    </location>
</feature>
<feature type="transmembrane region" description="Helical" evidence="1">
    <location>
        <begin position="12"/>
        <end position="32"/>
    </location>
</feature>
<reference evidence="2 3" key="1">
    <citation type="submission" date="2016-10" db="EMBL/GenBank/DDBJ databases">
        <authorList>
            <person name="de Groot N.N."/>
        </authorList>
    </citation>
    <scope>NUCLEOTIDE SEQUENCE [LARGE SCALE GENOMIC DNA]</scope>
    <source>
        <strain evidence="2 3">DSM 3217</strain>
    </source>
</reference>
<sequence>MKSACASEASMKMAFINLIPAIIYAAVITGQFMKNFSGGFRIGAGIVFVIVYMALTLIPYVSFVVGIASTIMYVGLLWALCDKVGTTAIRIILKVIIAGFVGLLELSIAVNMTMKN</sequence>
<evidence type="ECO:0000313" key="3">
    <source>
        <dbReference type="Proteomes" id="UP000199228"/>
    </source>
</evidence>
<organism evidence="2 3">
    <name type="scientific">Eubacterium oxidoreducens</name>
    <dbReference type="NCBI Taxonomy" id="1732"/>
    <lineage>
        <taxon>Bacteria</taxon>
        <taxon>Bacillati</taxon>
        <taxon>Bacillota</taxon>
        <taxon>Clostridia</taxon>
        <taxon>Eubacteriales</taxon>
        <taxon>Eubacteriaceae</taxon>
        <taxon>Eubacterium</taxon>
    </lineage>
</organism>
<keyword evidence="3" id="KW-1185">Reference proteome</keyword>
<dbReference type="EMBL" id="FMXR01000004">
    <property type="protein sequence ID" value="SDB01865.1"/>
    <property type="molecule type" value="Genomic_DNA"/>
</dbReference>
<dbReference type="AlphaFoldDB" id="A0A1G6A0E1"/>
<dbReference type="Proteomes" id="UP000199228">
    <property type="component" value="Unassembled WGS sequence"/>
</dbReference>
<dbReference type="STRING" id="1732.SAMN02910417_00098"/>
<evidence type="ECO:0000256" key="1">
    <source>
        <dbReference type="SAM" id="Phobius"/>
    </source>
</evidence>
<name>A0A1G6A0E1_EUBOX</name>
<gene>
    <name evidence="2" type="ORF">SAMN02910417_00098</name>
</gene>
<keyword evidence="1" id="KW-0812">Transmembrane</keyword>
<evidence type="ECO:0000313" key="2">
    <source>
        <dbReference type="EMBL" id="SDB01865.1"/>
    </source>
</evidence>
<protein>
    <submittedName>
        <fullName evidence="2">Uncharacterized protein</fullName>
    </submittedName>
</protein>
<accession>A0A1G6A0E1</accession>
<keyword evidence="1" id="KW-1133">Transmembrane helix</keyword>
<proteinExistence type="predicted"/>
<dbReference type="OrthoDB" id="2054201at2"/>